<dbReference type="AlphaFoldDB" id="A0A7J5DSQ0"/>
<gene>
    <name evidence="1" type="ORF">F9L07_25335</name>
</gene>
<evidence type="ECO:0000313" key="2">
    <source>
        <dbReference type="Proteomes" id="UP000449906"/>
    </source>
</evidence>
<comment type="caution">
    <text evidence="1">The sequence shown here is derived from an EMBL/GenBank/DDBJ whole genome shotgun (WGS) entry which is preliminary data.</text>
</comment>
<protein>
    <submittedName>
        <fullName evidence="1">Uncharacterized protein</fullName>
    </submittedName>
</protein>
<name>A0A7J5DSQ0_NOCSI</name>
<evidence type="ECO:0000313" key="1">
    <source>
        <dbReference type="EMBL" id="KAB2808019.1"/>
    </source>
</evidence>
<reference evidence="1 2" key="1">
    <citation type="submission" date="2019-09" db="EMBL/GenBank/DDBJ databases">
        <title>Pimelobacter sp. isolated from Paulinella.</title>
        <authorList>
            <person name="Jeong S.E."/>
        </authorList>
    </citation>
    <scope>NUCLEOTIDE SEQUENCE [LARGE SCALE GENOMIC DNA]</scope>
    <source>
        <strain evidence="1 2">Pch-N</strain>
    </source>
</reference>
<dbReference type="EMBL" id="WBVM01000004">
    <property type="protein sequence ID" value="KAB2808019.1"/>
    <property type="molecule type" value="Genomic_DNA"/>
</dbReference>
<dbReference type="Proteomes" id="UP000449906">
    <property type="component" value="Unassembled WGS sequence"/>
</dbReference>
<proteinExistence type="predicted"/>
<sequence length="86" mass="8247">MASLPVARCGVLVAGLRRFPARQRAGGWIGRRPTASAASAASAGSGWGGGGGGVLSGPGGGGVCAGRVASLPRAGVLVRDVPVEPQ</sequence>
<accession>A0A7J5DSQ0</accession>
<organism evidence="1 2">
    <name type="scientific">Nocardioides simplex</name>
    <name type="common">Arthrobacter simplex</name>
    <dbReference type="NCBI Taxonomy" id="2045"/>
    <lineage>
        <taxon>Bacteria</taxon>
        <taxon>Bacillati</taxon>
        <taxon>Actinomycetota</taxon>
        <taxon>Actinomycetes</taxon>
        <taxon>Propionibacteriales</taxon>
        <taxon>Nocardioidaceae</taxon>
        <taxon>Pimelobacter</taxon>
    </lineage>
</organism>